<dbReference type="InterPro" id="IPR018803">
    <property type="entry name" value="Ish1/Msc1-like"/>
</dbReference>
<feature type="signal peptide" evidence="1">
    <location>
        <begin position="1"/>
        <end position="19"/>
    </location>
</feature>
<dbReference type="InParanoid" id="B5RSP8"/>
<dbReference type="OMA" id="REWLYLH"/>
<dbReference type="GeneID" id="8998116"/>
<dbReference type="RefSeq" id="XP_002769961.1">
    <property type="nucleotide sequence ID" value="XM_002769915.1"/>
</dbReference>
<name>B5RSP8_DEBHA</name>
<dbReference type="KEGG" id="dha:DEHA2A02970g"/>
<evidence type="ECO:0000256" key="1">
    <source>
        <dbReference type="SAM" id="SignalP"/>
    </source>
</evidence>
<dbReference type="Gene3D" id="1.20.120.20">
    <property type="entry name" value="Apolipoprotein"/>
    <property type="match status" value="1"/>
</dbReference>
<dbReference type="eggNOG" id="ENOG502RNIV">
    <property type="taxonomic scope" value="Eukaryota"/>
</dbReference>
<organism evidence="2 3">
    <name type="scientific">Debaryomyces hansenii (strain ATCC 36239 / CBS 767 / BCRC 21394 / JCM 1990 / NBRC 0083 / IGC 2968)</name>
    <name type="common">Yeast</name>
    <name type="synonym">Torulaspora hansenii</name>
    <dbReference type="NCBI Taxonomy" id="284592"/>
    <lineage>
        <taxon>Eukaryota</taxon>
        <taxon>Fungi</taxon>
        <taxon>Dikarya</taxon>
        <taxon>Ascomycota</taxon>
        <taxon>Saccharomycotina</taxon>
        <taxon>Pichiomycetes</taxon>
        <taxon>Debaryomycetaceae</taxon>
        <taxon>Debaryomyces</taxon>
    </lineage>
</organism>
<feature type="chain" id="PRO_5002835725" evidence="1">
    <location>
        <begin position="20"/>
        <end position="852"/>
    </location>
</feature>
<evidence type="ECO:0000313" key="2">
    <source>
        <dbReference type="EMBL" id="CAR65354.1"/>
    </source>
</evidence>
<keyword evidence="1" id="KW-0732">Signal</keyword>
<dbReference type="EMBL" id="CR382133">
    <property type="protein sequence ID" value="CAR65354.1"/>
    <property type="molecule type" value="Genomic_DNA"/>
</dbReference>
<evidence type="ECO:0000313" key="3">
    <source>
        <dbReference type="Proteomes" id="UP000000599"/>
    </source>
</evidence>
<accession>B5RSP8</accession>
<keyword evidence="3" id="KW-1185">Reference proteome</keyword>
<dbReference type="Pfam" id="PF10281">
    <property type="entry name" value="Ish1"/>
    <property type="match status" value="2"/>
</dbReference>
<reference evidence="2 3" key="1">
    <citation type="journal article" date="2004" name="Nature">
        <title>Genome evolution in yeasts.</title>
        <authorList>
            <consortium name="Genolevures"/>
            <person name="Dujon B."/>
            <person name="Sherman D."/>
            <person name="Fischer G."/>
            <person name="Durrens P."/>
            <person name="Casaregola S."/>
            <person name="Lafontaine I."/>
            <person name="de Montigny J."/>
            <person name="Marck C."/>
            <person name="Neuveglise C."/>
            <person name="Talla E."/>
            <person name="Goffard N."/>
            <person name="Frangeul L."/>
            <person name="Aigle M."/>
            <person name="Anthouard V."/>
            <person name="Babour A."/>
            <person name="Barbe V."/>
            <person name="Barnay S."/>
            <person name="Blanchin S."/>
            <person name="Beckerich J.M."/>
            <person name="Beyne E."/>
            <person name="Bleykasten C."/>
            <person name="Boisrame A."/>
            <person name="Boyer J."/>
            <person name="Cattolico L."/>
            <person name="Confanioleri F."/>
            <person name="de Daruvar A."/>
            <person name="Despons L."/>
            <person name="Fabre E."/>
            <person name="Fairhead C."/>
            <person name="Ferry-Dumazet H."/>
            <person name="Groppi A."/>
            <person name="Hantraye F."/>
            <person name="Hennequin C."/>
            <person name="Jauniaux N."/>
            <person name="Joyet P."/>
            <person name="Kachouri R."/>
            <person name="Kerrest A."/>
            <person name="Koszul R."/>
            <person name="Lemaire M."/>
            <person name="Lesur I."/>
            <person name="Ma L."/>
            <person name="Muller H."/>
            <person name="Nicaud J.M."/>
            <person name="Nikolski M."/>
            <person name="Oztas S."/>
            <person name="Ozier-Kalogeropoulos O."/>
            <person name="Pellenz S."/>
            <person name="Potier S."/>
            <person name="Richard G.F."/>
            <person name="Straub M.L."/>
            <person name="Suleau A."/>
            <person name="Swennene D."/>
            <person name="Tekaia F."/>
            <person name="Wesolowski-Louvel M."/>
            <person name="Westhof E."/>
            <person name="Wirth B."/>
            <person name="Zeniou-Meyer M."/>
            <person name="Zivanovic I."/>
            <person name="Bolotin-Fukuhara M."/>
            <person name="Thierry A."/>
            <person name="Bouchier C."/>
            <person name="Caudron B."/>
            <person name="Scarpelli C."/>
            <person name="Gaillardin C."/>
            <person name="Weissenbach J."/>
            <person name="Wincker P."/>
            <person name="Souciet J.L."/>
        </authorList>
    </citation>
    <scope>NUCLEOTIDE SEQUENCE [LARGE SCALE GENOMIC DNA]</scope>
    <source>
        <strain evidence="3">ATCC 36239 / CBS 767 / BCRC 21394 / JCM 1990 / NBRC 0083 / IGC 2968</strain>
    </source>
</reference>
<gene>
    <name evidence="2" type="ordered locus">DEHA2A02970g</name>
</gene>
<dbReference type="STRING" id="284592.B5RSP8"/>
<sequence>MKVFNFALIGLLAGNLVAATDGLSTWKEKDVKHFLKDRQIDFSEKESFQELSRKAEEEFEKLKNIHRDTVRDDSQQHILATNPKDELTNIFPAHINWNYLFESNAEHARSVKNWIFESWSTEGLKDFLTNNKIKFDKNYSKQDLIDLAQKEYDNIAEGHDVSGYYPGDWIYQGWSVDRLKQWLQDHELEFDSKDNRESLLSKVKHNNYIASLSNIDNKNSLLDSLDLAQANIFDKAGEIKDDFFDTWSYGQLREWLYYHGFISTRPDVYVEELDADKLKKIAKSQQNYLVSDIKKWSEKAKKTADPYLSKGADKKKTLDNVINDTFLIGVEKWSKDRLKEFLRSRNVKFSQFASKHQLVDLVKKSKDVKLALKQNANPASWLVENWSTDRIREWLENKGENVKGTREDLINGISNYVSQHSLAPSDTFDFSANLYKPDLDDYKKSFKESLNKFNEDVKDSGGKAKEALDSAVDSSVADRTMLTAYSIGAEYYKQAAKTLREKYSESKFSIDDALSQAKDASYEYANRFVDDASSKYADNKPVVEEQVKSAGIAASEFANSLSNSLTEQLKSGKAKLNDVTNDPQEHLKSVNEIVEKSIRDKKPIAEQAAKDAYRVAQDYLASANDAIVKNYGEYKPAAEDAMNTIYGSAKDYANSANEALEKGYGQYRPKAVEAAEKAKEYADAINEAVGKNFQEYEGKLQDAYKAASDAATAAYAEYKPIVDSTAKNAYDTAKQYAGSANEAIQSTYAETIPKVENAAKSGWEYLLVSYSNADLRSYLQSFGYNFNLLSTLTRQQLVNLANEQSDIFFGSDTKWDKSIVDVLKDTSDGFQEMIGIKPKEESIWSKVKNSLF</sequence>
<proteinExistence type="predicted"/>
<dbReference type="OrthoDB" id="2527403at2759"/>
<dbReference type="VEuPathDB" id="FungiDB:DEHA2A02970g"/>
<dbReference type="Proteomes" id="UP000000599">
    <property type="component" value="Chromosome A"/>
</dbReference>
<protein>
    <submittedName>
        <fullName evidence="2">DEHA2A02970p</fullName>
    </submittedName>
</protein>
<dbReference type="HOGENOM" id="CLU_009916_0_0_1"/>
<dbReference type="AlphaFoldDB" id="B5RSP8"/>